<keyword evidence="9" id="KW-1185">Reference proteome</keyword>
<keyword evidence="4 8" id="KW-0418">Kinase</keyword>
<dbReference type="SUPFAM" id="SSF53613">
    <property type="entry name" value="Ribokinase-like"/>
    <property type="match status" value="1"/>
</dbReference>
<evidence type="ECO:0000313" key="8">
    <source>
        <dbReference type="EMBL" id="EEG30916.1"/>
    </source>
</evidence>
<reference evidence="8 9" key="2">
    <citation type="submission" date="2009-02" db="EMBL/GenBank/DDBJ databases">
        <title>Draft genome sequence of Clostridium methylpentosum (DSM 5476).</title>
        <authorList>
            <person name="Sudarsanam P."/>
            <person name="Ley R."/>
            <person name="Guruge J."/>
            <person name="Turnbaugh P.J."/>
            <person name="Mahowald M."/>
            <person name="Liep D."/>
            <person name="Gordon J."/>
        </authorList>
    </citation>
    <scope>NUCLEOTIDE SEQUENCE [LARGE SCALE GENOMIC DNA]</scope>
    <source>
        <strain evidence="8 9">DSM 5476</strain>
    </source>
</reference>
<dbReference type="InterPro" id="IPR029056">
    <property type="entry name" value="Ribokinase-like"/>
</dbReference>
<dbReference type="eggNOG" id="COG1105">
    <property type="taxonomic scope" value="Bacteria"/>
</dbReference>
<evidence type="ECO:0000256" key="6">
    <source>
        <dbReference type="PIRNR" id="PIRNR000535"/>
    </source>
</evidence>
<organism evidence="8 9">
    <name type="scientific">[Clostridium] methylpentosum DSM 5476</name>
    <dbReference type="NCBI Taxonomy" id="537013"/>
    <lineage>
        <taxon>Bacteria</taxon>
        <taxon>Bacillati</taxon>
        <taxon>Bacillota</taxon>
        <taxon>Clostridia</taxon>
        <taxon>Eubacteriales</taxon>
        <taxon>Oscillospiraceae</taxon>
        <taxon>Oscillospiraceae incertae sedis</taxon>
    </lineage>
</organism>
<evidence type="ECO:0000259" key="7">
    <source>
        <dbReference type="Pfam" id="PF00294"/>
    </source>
</evidence>
<dbReference type="GO" id="GO:0009024">
    <property type="term" value="F:tagatose-6-phosphate kinase activity"/>
    <property type="evidence" value="ECO:0007669"/>
    <property type="project" value="UniProtKB-EC"/>
</dbReference>
<dbReference type="UniPathway" id="UPA00704">
    <property type="reaction ID" value="UER00715"/>
</dbReference>
<dbReference type="Gene3D" id="3.40.1190.20">
    <property type="match status" value="1"/>
</dbReference>
<keyword evidence="3 6" id="KW-0547">Nucleotide-binding</keyword>
<reference evidence="8 9" key="1">
    <citation type="submission" date="2009-01" db="EMBL/GenBank/DDBJ databases">
        <authorList>
            <person name="Fulton L."/>
            <person name="Clifton S."/>
            <person name="Fulton B."/>
            <person name="Xu J."/>
            <person name="Minx P."/>
            <person name="Pepin K.H."/>
            <person name="Johnson M."/>
            <person name="Bhonagiri V."/>
            <person name="Nash W.E."/>
            <person name="Mardis E.R."/>
            <person name="Wilson R.K."/>
        </authorList>
    </citation>
    <scope>NUCLEOTIDE SEQUENCE [LARGE SCALE GENOMIC DNA]</scope>
    <source>
        <strain evidence="8 9">DSM 5476</strain>
    </source>
</reference>
<dbReference type="InterPro" id="IPR011611">
    <property type="entry name" value="PfkB_dom"/>
</dbReference>
<comment type="caution">
    <text evidence="8">The sequence shown here is derived from an EMBL/GenBank/DDBJ whole genome shotgun (WGS) entry which is preliminary data.</text>
</comment>
<dbReference type="Proteomes" id="UP000003340">
    <property type="component" value="Unassembled WGS sequence"/>
</dbReference>
<dbReference type="Pfam" id="PF00294">
    <property type="entry name" value="PfkB"/>
    <property type="match status" value="1"/>
</dbReference>
<keyword evidence="2 6" id="KW-0808">Transferase</keyword>
<keyword evidence="5 6" id="KW-0067">ATP-binding</keyword>
<dbReference type="PANTHER" id="PTHR46566:SF2">
    <property type="entry name" value="ATP-DEPENDENT 6-PHOSPHOFRUCTOKINASE ISOZYME 2"/>
    <property type="match status" value="1"/>
</dbReference>
<comment type="similarity">
    <text evidence="1">Belongs to the carbohydrate kinase pfkB family.</text>
</comment>
<dbReference type="GO" id="GO:0005988">
    <property type="term" value="P:lactose metabolic process"/>
    <property type="evidence" value="ECO:0007669"/>
    <property type="project" value="UniProtKB-KW"/>
</dbReference>
<dbReference type="GO" id="GO:0005829">
    <property type="term" value="C:cytosol"/>
    <property type="evidence" value="ECO:0007669"/>
    <property type="project" value="TreeGrafter"/>
</dbReference>
<evidence type="ECO:0000256" key="1">
    <source>
        <dbReference type="ARBA" id="ARBA00005380"/>
    </source>
</evidence>
<dbReference type="EMBL" id="ACEC01000047">
    <property type="protein sequence ID" value="EEG30916.1"/>
    <property type="molecule type" value="Genomic_DNA"/>
</dbReference>
<dbReference type="PIRSF" id="PIRSF000535">
    <property type="entry name" value="1PFK/6PFK/LacC"/>
    <property type="match status" value="1"/>
</dbReference>
<dbReference type="STRING" id="537013.CLOSTMETH_01484"/>
<dbReference type="GO" id="GO:2001059">
    <property type="term" value="P:D-tagatose 6-phosphate catabolic process"/>
    <property type="evidence" value="ECO:0007669"/>
    <property type="project" value="UniProtKB-UniPathway"/>
</dbReference>
<evidence type="ECO:0000256" key="4">
    <source>
        <dbReference type="ARBA" id="ARBA00022777"/>
    </source>
</evidence>
<dbReference type="GO" id="GO:0005524">
    <property type="term" value="F:ATP binding"/>
    <property type="evidence" value="ECO:0007669"/>
    <property type="project" value="UniProtKB-KW"/>
</dbReference>
<evidence type="ECO:0000256" key="5">
    <source>
        <dbReference type="ARBA" id="ARBA00022840"/>
    </source>
</evidence>
<dbReference type="InterPro" id="IPR017583">
    <property type="entry name" value="Tagatose/fructose_Pkinase"/>
</dbReference>
<accession>C0ECB5</accession>
<sequence>MEYPVITVTLNPALDVTVWADDVDFEEPVKAKSETVYAGGKAINVSRVLTSLGVANKSVGIACENNFLTLRQLLEADGVDYAFVNPPGSIRENLTLCLGDGRVLKVNRRGEDVPPTVYREVKALIEQFLSPDSIVAFSGGMPPNCTGEIYADLVLGFCRAGRRIALDNDIFSLETVRKIHPLVYKPNLLEFKKLVGCKNLTRRELVAKVREAADCCDNLLLSMGEDGALFCSEGELYHLTVPQVEVKSTIGAGDTTLASFLASYLEGRDPVDCARCAVAGGTASVALDGTAAITREQLEEIRCKITAEKI</sequence>
<dbReference type="GO" id="GO:0008443">
    <property type="term" value="F:phosphofructokinase activity"/>
    <property type="evidence" value="ECO:0007669"/>
    <property type="project" value="TreeGrafter"/>
</dbReference>
<gene>
    <name evidence="8" type="ORF">CLOSTMETH_01484</name>
</gene>
<dbReference type="EC" id="2.7.1.144" evidence="6"/>
<keyword evidence="6" id="KW-0423">Lactose metabolism</keyword>
<evidence type="ECO:0000313" key="9">
    <source>
        <dbReference type="Proteomes" id="UP000003340"/>
    </source>
</evidence>
<dbReference type="HOGENOM" id="CLU_050013_0_1_9"/>
<feature type="domain" description="Carbohydrate kinase PfkB" evidence="7">
    <location>
        <begin position="22"/>
        <end position="292"/>
    </location>
</feature>
<evidence type="ECO:0000256" key="3">
    <source>
        <dbReference type="ARBA" id="ARBA00022741"/>
    </source>
</evidence>
<dbReference type="AlphaFoldDB" id="C0ECB5"/>
<comment type="similarity">
    <text evidence="6">Belongs to the carbohydrate kinase PfkB family. LacC subfamily.</text>
</comment>
<evidence type="ECO:0000256" key="2">
    <source>
        <dbReference type="ARBA" id="ARBA00022679"/>
    </source>
</evidence>
<proteinExistence type="inferred from homology"/>
<dbReference type="PANTHER" id="PTHR46566">
    <property type="entry name" value="1-PHOSPHOFRUCTOKINASE-RELATED"/>
    <property type="match status" value="1"/>
</dbReference>
<name>C0ECB5_9FIRM</name>
<comment type="catalytic activity">
    <reaction evidence="6">
        <text>D-tagatofuranose 6-phosphate + ATP = D-tagatofuranose 1,6-bisphosphate + ADP + H(+)</text>
        <dbReference type="Rhea" id="RHEA:12420"/>
        <dbReference type="ChEBI" id="CHEBI:15378"/>
        <dbReference type="ChEBI" id="CHEBI:30616"/>
        <dbReference type="ChEBI" id="CHEBI:58694"/>
        <dbReference type="ChEBI" id="CHEBI:58695"/>
        <dbReference type="ChEBI" id="CHEBI:456216"/>
        <dbReference type="EC" id="2.7.1.144"/>
    </reaction>
</comment>
<comment type="pathway">
    <text evidence="6">Carbohydrate metabolism; D-tagatose 6-phosphate degradation; D-glyceraldehyde 3-phosphate and glycerone phosphate from D-tagatose 6-phosphate: step 1/2.</text>
</comment>
<protein>
    <recommendedName>
        <fullName evidence="6">Tagatose-6-phosphate kinase</fullName>
        <ecNumber evidence="6">2.7.1.144</ecNumber>
    </recommendedName>
</protein>